<dbReference type="AlphaFoldDB" id="A0A3N9TEZ9"/>
<evidence type="ECO:0008006" key="4">
    <source>
        <dbReference type="Google" id="ProtNLM"/>
    </source>
</evidence>
<feature type="chain" id="PRO_5018337953" description="DUF2066 domain-containing protein" evidence="1">
    <location>
        <begin position="22"/>
        <end position="146"/>
    </location>
</feature>
<dbReference type="RefSeq" id="WP_124937693.1">
    <property type="nucleotide sequence ID" value="NZ_RJVQ01000005.1"/>
</dbReference>
<proteinExistence type="predicted"/>
<feature type="signal peptide" evidence="1">
    <location>
        <begin position="1"/>
        <end position="21"/>
    </location>
</feature>
<sequence>MLKGKHWLLIFLLLCAQSVYAVEFVVATHSHNLKPLTATQVRMLYRGLISNVNGSTVNLTDLPQHSAIRKEFYISLLGKTPIQMQALRARQNFSGMSLPPYELISDEKSYVLDWLKENPDNVAYIPKSWANDSLNIIYQLNSEDTQ</sequence>
<comment type="caution">
    <text evidence="2">The sequence shown here is derived from an EMBL/GenBank/DDBJ whole genome shotgun (WGS) entry which is preliminary data.</text>
</comment>
<reference evidence="2 3" key="1">
    <citation type="submission" date="2018-11" db="EMBL/GenBank/DDBJ databases">
        <title>Vibrio LJC006 sp. nov., isolated from seawater during the bloom of the enteromorpha.</title>
        <authorList>
            <person name="Liang J."/>
        </authorList>
    </citation>
    <scope>NUCLEOTIDE SEQUENCE [LARGE SCALE GENOMIC DNA]</scope>
    <source>
        <strain evidence="2 3">LJC006</strain>
    </source>
</reference>
<name>A0A3N9TEZ9_9VIBR</name>
<organism evidence="2 3">
    <name type="scientific">Vibrio viridaestus</name>
    <dbReference type="NCBI Taxonomy" id="2487322"/>
    <lineage>
        <taxon>Bacteria</taxon>
        <taxon>Pseudomonadati</taxon>
        <taxon>Pseudomonadota</taxon>
        <taxon>Gammaproteobacteria</taxon>
        <taxon>Vibrionales</taxon>
        <taxon>Vibrionaceae</taxon>
        <taxon>Vibrio</taxon>
    </lineage>
</organism>
<dbReference type="OrthoDB" id="5368544at2"/>
<keyword evidence="3" id="KW-1185">Reference proteome</keyword>
<evidence type="ECO:0000313" key="2">
    <source>
        <dbReference type="EMBL" id="RQW62699.1"/>
    </source>
</evidence>
<keyword evidence="1" id="KW-0732">Signal</keyword>
<evidence type="ECO:0000313" key="3">
    <source>
        <dbReference type="Proteomes" id="UP000281112"/>
    </source>
</evidence>
<dbReference type="Proteomes" id="UP000281112">
    <property type="component" value="Unassembled WGS sequence"/>
</dbReference>
<evidence type="ECO:0000256" key="1">
    <source>
        <dbReference type="SAM" id="SignalP"/>
    </source>
</evidence>
<dbReference type="EMBL" id="RJVQ01000005">
    <property type="protein sequence ID" value="RQW62699.1"/>
    <property type="molecule type" value="Genomic_DNA"/>
</dbReference>
<gene>
    <name evidence="2" type="ORF">EES38_13310</name>
</gene>
<protein>
    <recommendedName>
        <fullName evidence="4">DUF2066 domain-containing protein</fullName>
    </recommendedName>
</protein>
<accession>A0A3N9TEZ9</accession>